<dbReference type="RefSeq" id="WP_101245773.1">
    <property type="nucleotide sequence ID" value="NZ_PGTS01000001.1"/>
</dbReference>
<evidence type="ECO:0000313" key="1">
    <source>
        <dbReference type="EMBL" id="PKR52685.1"/>
    </source>
</evidence>
<dbReference type="Proteomes" id="UP000233365">
    <property type="component" value="Unassembled WGS sequence"/>
</dbReference>
<organism evidence="1 2">
    <name type="scientific">Thalassospira povalilytica</name>
    <dbReference type="NCBI Taxonomy" id="732237"/>
    <lineage>
        <taxon>Bacteria</taxon>
        <taxon>Pseudomonadati</taxon>
        <taxon>Pseudomonadota</taxon>
        <taxon>Alphaproteobacteria</taxon>
        <taxon>Rhodospirillales</taxon>
        <taxon>Thalassospiraceae</taxon>
        <taxon>Thalassospira</taxon>
    </lineage>
</organism>
<evidence type="ECO:0008006" key="3">
    <source>
        <dbReference type="Google" id="ProtNLM"/>
    </source>
</evidence>
<name>A0ABX4RE60_9PROT</name>
<comment type="caution">
    <text evidence="1">The sequence shown here is derived from an EMBL/GenBank/DDBJ whole genome shotgun (WGS) entry which is preliminary data.</text>
</comment>
<protein>
    <recommendedName>
        <fullName evidence="3">SH3 domain-containing protein</fullName>
    </recommendedName>
</protein>
<sequence>MVNRNLVIAIAAGCSLALSGCQTTQQNTFSEWKNIGSEQARFNALTVLNVPVSAVQQRSRNNGQVLDEDITLACGQGQVHIEHVPTGWFSTATISSLKSRDAFESKILKTAKPDTKLEGVTYVENETGSKAGYFGNLVTPDGESCQVAKFGIRGKKELTFDNDRGAIDTYVEMKYCGDTALDTESFISSLQLSKYSNPTSPAEPGSTIISCPTVYETAANSDPLDNQRQAEMTLIWPGSFYGSQKLTIEYNKVAGAFNVALSDTNQCKGHYAAKSPETPFEARWWVLCDDGQSARGYFYPENAKSLMGKGQDAKGVEILLGIEL</sequence>
<accession>A0ABX4RE60</accession>
<evidence type="ECO:0000313" key="2">
    <source>
        <dbReference type="Proteomes" id="UP000233365"/>
    </source>
</evidence>
<gene>
    <name evidence="1" type="ORF">CU041_03660</name>
</gene>
<dbReference type="PROSITE" id="PS51257">
    <property type="entry name" value="PROKAR_LIPOPROTEIN"/>
    <property type="match status" value="1"/>
</dbReference>
<reference evidence="1 2" key="1">
    <citation type="submission" date="2017-11" db="EMBL/GenBank/DDBJ databases">
        <title>Biodiversity and function of Thalassospira species in the particle-attached aromatic-hydrocarbon-degrading consortia from the surface seawater of the China South Sea.</title>
        <authorList>
            <person name="Dong C."/>
            <person name="Liu R."/>
            <person name="Shao Z."/>
        </authorList>
    </citation>
    <scope>NUCLEOTIDE SEQUENCE [LARGE SCALE GENOMIC DNA]</scope>
    <source>
        <strain evidence="1 2">139Z-12</strain>
    </source>
</reference>
<dbReference type="EMBL" id="PGTS01000001">
    <property type="protein sequence ID" value="PKR52685.1"/>
    <property type="molecule type" value="Genomic_DNA"/>
</dbReference>
<proteinExistence type="predicted"/>
<keyword evidence="2" id="KW-1185">Reference proteome</keyword>